<feature type="site" description="Important for activity" evidence="9 13">
    <location>
        <position position="96"/>
    </location>
</feature>
<dbReference type="Proteomes" id="UP000515312">
    <property type="component" value="Chromosome"/>
</dbReference>
<evidence type="ECO:0000256" key="15">
    <source>
        <dbReference type="SAM" id="MobiDB-lite"/>
    </source>
</evidence>
<dbReference type="FunFam" id="3.40.50.720:FF:000031">
    <property type="entry name" value="Glutamyl-tRNA reductase"/>
    <property type="match status" value="1"/>
</dbReference>
<evidence type="ECO:0000259" key="17">
    <source>
        <dbReference type="Pfam" id="PF01488"/>
    </source>
</evidence>
<dbReference type="SUPFAM" id="SSF69742">
    <property type="entry name" value="Glutamyl tRNA-reductase catalytic, N-terminal domain"/>
    <property type="match status" value="1"/>
</dbReference>
<dbReference type="EMBL" id="CP060394">
    <property type="protein sequence ID" value="QNI33950.1"/>
    <property type="molecule type" value="Genomic_DNA"/>
</dbReference>
<feature type="domain" description="Glutamyl-tRNA reductase N-terminal" evidence="18">
    <location>
        <begin position="7"/>
        <end position="153"/>
    </location>
</feature>
<name>A0A7G8BN30_9BACT</name>
<evidence type="ECO:0000256" key="10">
    <source>
        <dbReference type="PIRSR" id="PIRSR000445-1"/>
    </source>
</evidence>
<dbReference type="GO" id="GO:0019353">
    <property type="term" value="P:protoporphyrinogen IX biosynthetic process from glutamate"/>
    <property type="evidence" value="ECO:0007669"/>
    <property type="project" value="TreeGrafter"/>
</dbReference>
<keyword evidence="6 9" id="KW-0627">Porphyrin biosynthesis</keyword>
<evidence type="ECO:0000259" key="18">
    <source>
        <dbReference type="Pfam" id="PF05201"/>
    </source>
</evidence>
<dbReference type="HAMAP" id="MF_00087">
    <property type="entry name" value="Glu_tRNA_reductase"/>
    <property type="match status" value="1"/>
</dbReference>
<keyword evidence="20" id="KW-1185">Reference proteome</keyword>
<proteinExistence type="inferred from homology"/>
<evidence type="ECO:0000256" key="6">
    <source>
        <dbReference type="ARBA" id="ARBA00023244"/>
    </source>
</evidence>
<evidence type="ECO:0000256" key="7">
    <source>
        <dbReference type="ARBA" id="ARBA00047464"/>
    </source>
</evidence>
<comment type="similarity">
    <text evidence="2 9 14">Belongs to the glutamyl-tRNA reductase family.</text>
</comment>
<keyword evidence="4 9" id="KW-0521">NADP</keyword>
<evidence type="ECO:0000313" key="19">
    <source>
        <dbReference type="EMBL" id="QNI33950.1"/>
    </source>
</evidence>
<evidence type="ECO:0000256" key="2">
    <source>
        <dbReference type="ARBA" id="ARBA00005916"/>
    </source>
</evidence>
<comment type="catalytic activity">
    <reaction evidence="7 9 14">
        <text>(S)-4-amino-5-oxopentanoate + tRNA(Glu) + NADP(+) = L-glutamyl-tRNA(Glu) + NADPH + H(+)</text>
        <dbReference type="Rhea" id="RHEA:12344"/>
        <dbReference type="Rhea" id="RHEA-COMP:9663"/>
        <dbReference type="Rhea" id="RHEA-COMP:9680"/>
        <dbReference type="ChEBI" id="CHEBI:15378"/>
        <dbReference type="ChEBI" id="CHEBI:57501"/>
        <dbReference type="ChEBI" id="CHEBI:57783"/>
        <dbReference type="ChEBI" id="CHEBI:58349"/>
        <dbReference type="ChEBI" id="CHEBI:78442"/>
        <dbReference type="ChEBI" id="CHEBI:78520"/>
        <dbReference type="EC" id="1.2.1.70"/>
    </reaction>
</comment>
<dbReference type="FunFam" id="3.30.460.30:FF:000001">
    <property type="entry name" value="Glutamyl-tRNA reductase"/>
    <property type="match status" value="1"/>
</dbReference>
<feature type="binding site" evidence="9 11">
    <location>
        <position position="106"/>
    </location>
    <ligand>
        <name>substrate</name>
    </ligand>
</feature>
<dbReference type="RefSeq" id="WP_186745718.1">
    <property type="nucleotide sequence ID" value="NZ_CP060394.1"/>
</dbReference>
<dbReference type="Pfam" id="PF01488">
    <property type="entry name" value="Shikimate_DH"/>
    <property type="match status" value="1"/>
</dbReference>
<evidence type="ECO:0000256" key="5">
    <source>
        <dbReference type="ARBA" id="ARBA00023002"/>
    </source>
</evidence>
<dbReference type="SUPFAM" id="SSF69075">
    <property type="entry name" value="Glutamyl tRNA-reductase dimerization domain"/>
    <property type="match status" value="1"/>
</dbReference>
<dbReference type="PANTHER" id="PTHR43013:SF1">
    <property type="entry name" value="GLUTAMYL-TRNA REDUCTASE"/>
    <property type="match status" value="1"/>
</dbReference>
<dbReference type="InterPro" id="IPR015895">
    <property type="entry name" value="4pyrrol_synth_GluRdtase_N"/>
</dbReference>
<dbReference type="GO" id="GO:0008883">
    <property type="term" value="F:glutamyl-tRNA reductase activity"/>
    <property type="evidence" value="ECO:0007669"/>
    <property type="project" value="UniProtKB-UniRule"/>
</dbReference>
<accession>A0A7G8BN30</accession>
<dbReference type="InterPro" id="IPR036343">
    <property type="entry name" value="GluRdtase_N_sf"/>
</dbReference>
<dbReference type="Gene3D" id="3.40.50.720">
    <property type="entry name" value="NAD(P)-binding Rossmann-like Domain"/>
    <property type="match status" value="1"/>
</dbReference>
<evidence type="ECO:0000256" key="14">
    <source>
        <dbReference type="RuleBase" id="RU000584"/>
    </source>
</evidence>
<evidence type="ECO:0000256" key="13">
    <source>
        <dbReference type="PIRSR" id="PIRSR000445-4"/>
    </source>
</evidence>
<protein>
    <recommendedName>
        <fullName evidence="8 9">Glutamyl-tRNA reductase</fullName>
        <shortName evidence="9">GluTR</shortName>
        <ecNumber evidence="3 9">1.2.1.70</ecNumber>
    </recommendedName>
</protein>
<evidence type="ECO:0000256" key="12">
    <source>
        <dbReference type="PIRSR" id="PIRSR000445-3"/>
    </source>
</evidence>
<comment type="subunit">
    <text evidence="9">Homodimer.</text>
</comment>
<dbReference type="InterPro" id="IPR015896">
    <property type="entry name" value="4pyrrol_synth_GluRdtase_dimer"/>
</dbReference>
<dbReference type="SUPFAM" id="SSF51735">
    <property type="entry name" value="NAD(P)-binding Rossmann-fold domains"/>
    <property type="match status" value="1"/>
</dbReference>
<feature type="binding site" evidence="9 11">
    <location>
        <begin position="49"/>
        <end position="52"/>
    </location>
    <ligand>
        <name>substrate</name>
    </ligand>
</feature>
<feature type="region of interest" description="Disordered" evidence="15">
    <location>
        <begin position="419"/>
        <end position="448"/>
    </location>
</feature>
<evidence type="ECO:0000256" key="9">
    <source>
        <dbReference type="HAMAP-Rule" id="MF_00087"/>
    </source>
</evidence>
<dbReference type="CDD" id="cd05213">
    <property type="entry name" value="NAD_bind_Glutamyl_tRNA_reduct"/>
    <property type="match status" value="1"/>
</dbReference>
<evidence type="ECO:0000256" key="1">
    <source>
        <dbReference type="ARBA" id="ARBA00005059"/>
    </source>
</evidence>
<dbReference type="InterPro" id="IPR036453">
    <property type="entry name" value="GluRdtase_dimer_dom_sf"/>
</dbReference>
<dbReference type="InterPro" id="IPR006151">
    <property type="entry name" value="Shikm_DH/Glu-tRNA_Rdtase"/>
</dbReference>
<dbReference type="InterPro" id="IPR000343">
    <property type="entry name" value="4pyrrol_synth_GluRdtase"/>
</dbReference>
<evidence type="ECO:0000313" key="20">
    <source>
        <dbReference type="Proteomes" id="UP000515312"/>
    </source>
</evidence>
<feature type="binding site" evidence="9 11">
    <location>
        <begin position="111"/>
        <end position="113"/>
    </location>
    <ligand>
        <name>substrate</name>
    </ligand>
</feature>
<organism evidence="19 20">
    <name type="scientific">Alloacidobacterium dinghuense</name>
    <dbReference type="NCBI Taxonomy" id="2763107"/>
    <lineage>
        <taxon>Bacteria</taxon>
        <taxon>Pseudomonadati</taxon>
        <taxon>Acidobacteriota</taxon>
        <taxon>Terriglobia</taxon>
        <taxon>Terriglobales</taxon>
        <taxon>Acidobacteriaceae</taxon>
        <taxon>Alloacidobacterium</taxon>
    </lineage>
</organism>
<feature type="binding site" evidence="9 11">
    <location>
        <position position="117"/>
    </location>
    <ligand>
        <name>substrate</name>
    </ligand>
</feature>
<evidence type="ECO:0000256" key="8">
    <source>
        <dbReference type="ARBA" id="ARBA00068659"/>
    </source>
</evidence>
<dbReference type="Gene3D" id="3.30.460.30">
    <property type="entry name" value="Glutamyl-tRNA reductase, N-terminal domain"/>
    <property type="match status" value="1"/>
</dbReference>
<dbReference type="NCBIfam" id="TIGR01035">
    <property type="entry name" value="hemA"/>
    <property type="match status" value="1"/>
</dbReference>
<reference evidence="19 20" key="1">
    <citation type="submission" date="2020-08" db="EMBL/GenBank/DDBJ databases">
        <title>Edaphobacter telluris sp. nov. and Acidobacterium dinghuensis sp. nov., two acidobacteria isolated from forest soil.</title>
        <authorList>
            <person name="Fu J."/>
            <person name="Qiu L."/>
        </authorList>
    </citation>
    <scope>NUCLEOTIDE SEQUENCE [LARGE SCALE GENOMIC DNA]</scope>
    <source>
        <strain evidence="19">4Y35</strain>
    </source>
</reference>
<gene>
    <name evidence="9" type="primary">hemA</name>
    <name evidence="19" type="ORF">H7849_08600</name>
</gene>
<feature type="compositionally biased region" description="Polar residues" evidence="15">
    <location>
        <begin position="419"/>
        <end position="429"/>
    </location>
</feature>
<dbReference type="GO" id="GO:0050661">
    <property type="term" value="F:NADP binding"/>
    <property type="evidence" value="ECO:0007669"/>
    <property type="project" value="InterPro"/>
</dbReference>
<dbReference type="Pfam" id="PF05201">
    <property type="entry name" value="GlutR_N"/>
    <property type="match status" value="1"/>
</dbReference>
<dbReference type="PIRSF" id="PIRSF000445">
    <property type="entry name" value="4pyrrol_synth_GluRdtase"/>
    <property type="match status" value="1"/>
</dbReference>
<comment type="function">
    <text evidence="9">Catalyzes the NADPH-dependent reduction of glutamyl-tRNA(Glu) to glutamate 1-semialdehyde (GSA).</text>
</comment>
<comment type="pathway">
    <text evidence="1 9 14">Porphyrin-containing compound metabolism; protoporphyrin-IX biosynthesis; 5-aminolevulinate from L-glutamyl-tRNA(Glu): step 1/2.</text>
</comment>
<dbReference type="Pfam" id="PF00745">
    <property type="entry name" value="GlutR_dimer"/>
    <property type="match status" value="1"/>
</dbReference>
<evidence type="ECO:0000256" key="4">
    <source>
        <dbReference type="ARBA" id="ARBA00022857"/>
    </source>
</evidence>
<dbReference type="AlphaFoldDB" id="A0A7G8BN30"/>
<dbReference type="EC" id="1.2.1.70" evidence="3 9"/>
<comment type="miscellaneous">
    <text evidence="9">During catalysis, the active site Cys acts as a nucleophile attacking the alpha-carbonyl group of tRNA-bound glutamate with the formation of a thioester intermediate between enzyme and glutamate, and the concomitant release of tRNA(Glu). The thioester intermediate is finally reduced by direct hydride transfer from NADPH, to form the product GSA.</text>
</comment>
<sequence>MKLLLTGVNHKTAPVELREQLAISPERLSEATRALLEFPGVHEAMILSTCNRVEMLACHDSISPDLLSFLQSYLGIETTSLRPHTYEYRETDAVQHLFRVAASLDSMVVGEPQILGQVKESYTAARSVGAVQTHLEKLLQSTFTVAKKVRSETQIGSSSVSIASVAVDLAKKIFGSLEGKRVLLVGAGKMSELAARHLMRQGADSILVANRTHERAVRLAQNFKGQAIRFEDLYATADQADIIIASTGSQEHIFRREHGQQFLQKRRNRPMFLIDIAVPRDIDPEINRVDGVFLYDIDDLQSVAASHLDDRAREAQRAEKIIAEEVLRFQRRAQSVNAAPMIVDLQNTAEEMRQAELRRVQARLQSLTPEQQAAVEALTRGLMNKFLHMPMQAIKAAALEADTLMLEVMRSVFHLPSAQEQVNPPSVSKTVPADAREPVAAGKEKERS</sequence>
<keyword evidence="5 9" id="KW-0560">Oxidoreductase</keyword>
<dbReference type="InterPro" id="IPR036291">
    <property type="entry name" value="NAD(P)-bd_dom_sf"/>
</dbReference>
<dbReference type="KEGG" id="adin:H7849_08600"/>
<feature type="domain" description="Tetrapyrrole biosynthesis glutamyl-tRNA reductase dimerisation" evidence="16">
    <location>
        <begin position="317"/>
        <end position="415"/>
    </location>
</feature>
<dbReference type="PROSITE" id="PS00747">
    <property type="entry name" value="GLUTR"/>
    <property type="match status" value="1"/>
</dbReference>
<evidence type="ECO:0000256" key="11">
    <source>
        <dbReference type="PIRSR" id="PIRSR000445-2"/>
    </source>
</evidence>
<feature type="binding site" evidence="9 12">
    <location>
        <begin position="186"/>
        <end position="191"/>
    </location>
    <ligand>
        <name>NADP(+)</name>
        <dbReference type="ChEBI" id="CHEBI:58349"/>
    </ligand>
</feature>
<evidence type="ECO:0000256" key="3">
    <source>
        <dbReference type="ARBA" id="ARBA00012970"/>
    </source>
</evidence>
<dbReference type="UniPathway" id="UPA00251">
    <property type="reaction ID" value="UER00316"/>
</dbReference>
<dbReference type="InterPro" id="IPR018214">
    <property type="entry name" value="GluRdtase_CS"/>
</dbReference>
<dbReference type="PANTHER" id="PTHR43013">
    <property type="entry name" value="GLUTAMYL-TRNA REDUCTASE"/>
    <property type="match status" value="1"/>
</dbReference>
<evidence type="ECO:0000259" key="16">
    <source>
        <dbReference type="Pfam" id="PF00745"/>
    </source>
</evidence>
<feature type="compositionally biased region" description="Basic and acidic residues" evidence="15">
    <location>
        <begin position="434"/>
        <end position="448"/>
    </location>
</feature>
<feature type="active site" description="Nucleophile" evidence="9 10">
    <location>
        <position position="50"/>
    </location>
</feature>
<feature type="domain" description="Quinate/shikimate 5-dehydrogenase/glutamyl-tRNA reductase" evidence="17">
    <location>
        <begin position="168"/>
        <end position="303"/>
    </location>
</feature>
<comment type="domain">
    <text evidence="9">Possesses an unusual extended V-shaped dimeric structure with each monomer consisting of three distinct domains arranged along a curved 'spinal' alpha-helix. The N-terminal catalytic domain specifically recognizes the glutamate moiety of the substrate. The second domain is the NADPH-binding domain, and the third C-terminal domain is responsible for dimerization.</text>
</comment>